<gene>
    <name evidence="2" type="ORF">DAPPUDRAFT_325821</name>
</gene>
<evidence type="ECO:0000256" key="1">
    <source>
        <dbReference type="SAM" id="MobiDB-lite"/>
    </source>
</evidence>
<dbReference type="AlphaFoldDB" id="E9H5V9"/>
<feature type="region of interest" description="Disordered" evidence="1">
    <location>
        <begin position="26"/>
        <end position="62"/>
    </location>
</feature>
<reference evidence="2 3" key="1">
    <citation type="journal article" date="2011" name="Science">
        <title>The ecoresponsive genome of Daphnia pulex.</title>
        <authorList>
            <person name="Colbourne J.K."/>
            <person name="Pfrender M.E."/>
            <person name="Gilbert D."/>
            <person name="Thomas W.K."/>
            <person name="Tucker A."/>
            <person name="Oakley T.H."/>
            <person name="Tokishita S."/>
            <person name="Aerts A."/>
            <person name="Arnold G.J."/>
            <person name="Basu M.K."/>
            <person name="Bauer D.J."/>
            <person name="Caceres C.E."/>
            <person name="Carmel L."/>
            <person name="Casola C."/>
            <person name="Choi J.H."/>
            <person name="Detter J.C."/>
            <person name="Dong Q."/>
            <person name="Dusheyko S."/>
            <person name="Eads B.D."/>
            <person name="Frohlich T."/>
            <person name="Geiler-Samerotte K.A."/>
            <person name="Gerlach D."/>
            <person name="Hatcher P."/>
            <person name="Jogdeo S."/>
            <person name="Krijgsveld J."/>
            <person name="Kriventseva E.V."/>
            <person name="Kultz D."/>
            <person name="Laforsch C."/>
            <person name="Lindquist E."/>
            <person name="Lopez J."/>
            <person name="Manak J.R."/>
            <person name="Muller J."/>
            <person name="Pangilinan J."/>
            <person name="Patwardhan R.P."/>
            <person name="Pitluck S."/>
            <person name="Pritham E.J."/>
            <person name="Rechtsteiner A."/>
            <person name="Rho M."/>
            <person name="Rogozin I.B."/>
            <person name="Sakarya O."/>
            <person name="Salamov A."/>
            <person name="Schaack S."/>
            <person name="Shapiro H."/>
            <person name="Shiga Y."/>
            <person name="Skalitzky C."/>
            <person name="Smith Z."/>
            <person name="Souvorov A."/>
            <person name="Sung W."/>
            <person name="Tang Z."/>
            <person name="Tsuchiya D."/>
            <person name="Tu H."/>
            <person name="Vos H."/>
            <person name="Wang M."/>
            <person name="Wolf Y.I."/>
            <person name="Yamagata H."/>
            <person name="Yamada T."/>
            <person name="Ye Y."/>
            <person name="Shaw J.R."/>
            <person name="Andrews J."/>
            <person name="Crease T.J."/>
            <person name="Tang H."/>
            <person name="Lucas S.M."/>
            <person name="Robertson H.M."/>
            <person name="Bork P."/>
            <person name="Koonin E.V."/>
            <person name="Zdobnov E.M."/>
            <person name="Grigoriev I.V."/>
            <person name="Lynch M."/>
            <person name="Boore J.L."/>
        </authorList>
    </citation>
    <scope>NUCLEOTIDE SEQUENCE [LARGE SCALE GENOMIC DNA]</scope>
</reference>
<evidence type="ECO:0000313" key="2">
    <source>
        <dbReference type="EMBL" id="EFX72873.1"/>
    </source>
</evidence>
<accession>E9H5V9</accession>
<dbReference type="KEGG" id="dpx:DAPPUDRAFT_325821"/>
<dbReference type="InParanoid" id="E9H5V9"/>
<evidence type="ECO:0000313" key="3">
    <source>
        <dbReference type="Proteomes" id="UP000000305"/>
    </source>
</evidence>
<feature type="compositionally biased region" description="Acidic residues" evidence="1">
    <location>
        <begin position="51"/>
        <end position="62"/>
    </location>
</feature>
<feature type="compositionally biased region" description="Basic and acidic residues" evidence="1">
    <location>
        <begin position="34"/>
        <end position="44"/>
    </location>
</feature>
<dbReference type="EMBL" id="GL732595">
    <property type="protein sequence ID" value="EFX72873.1"/>
    <property type="molecule type" value="Genomic_DNA"/>
</dbReference>
<sequence>MADKDLRLRVPLEELDVLLETENEEIFDELQQDPDIKASPKENIESMTSESENDFSNDSSET</sequence>
<keyword evidence="3" id="KW-1185">Reference proteome</keyword>
<proteinExistence type="predicted"/>
<organism evidence="2 3">
    <name type="scientific">Daphnia pulex</name>
    <name type="common">Water flea</name>
    <dbReference type="NCBI Taxonomy" id="6669"/>
    <lineage>
        <taxon>Eukaryota</taxon>
        <taxon>Metazoa</taxon>
        <taxon>Ecdysozoa</taxon>
        <taxon>Arthropoda</taxon>
        <taxon>Crustacea</taxon>
        <taxon>Branchiopoda</taxon>
        <taxon>Diplostraca</taxon>
        <taxon>Cladocera</taxon>
        <taxon>Anomopoda</taxon>
        <taxon>Daphniidae</taxon>
        <taxon>Daphnia</taxon>
    </lineage>
</organism>
<dbReference type="HOGENOM" id="CLU_2906346_0_0_1"/>
<protein>
    <submittedName>
        <fullName evidence="2">Uncharacterized protein</fullName>
    </submittedName>
</protein>
<dbReference type="Proteomes" id="UP000000305">
    <property type="component" value="Unassembled WGS sequence"/>
</dbReference>
<name>E9H5V9_DAPPU</name>